<evidence type="ECO:0000313" key="2">
    <source>
        <dbReference type="Proteomes" id="UP000324800"/>
    </source>
</evidence>
<accession>A0A5J4TTW4</accession>
<evidence type="ECO:0000313" key="1">
    <source>
        <dbReference type="EMBL" id="KAA6361392.1"/>
    </source>
</evidence>
<reference evidence="1 2" key="1">
    <citation type="submission" date="2019-03" db="EMBL/GenBank/DDBJ databases">
        <title>Single cell metagenomics reveals metabolic interactions within the superorganism composed of flagellate Streblomastix strix and complex community of Bacteroidetes bacteria on its surface.</title>
        <authorList>
            <person name="Treitli S.C."/>
            <person name="Kolisko M."/>
            <person name="Husnik F."/>
            <person name="Keeling P."/>
            <person name="Hampl V."/>
        </authorList>
    </citation>
    <scope>NUCLEOTIDE SEQUENCE [LARGE SCALE GENOMIC DNA]</scope>
    <source>
        <strain evidence="1">ST1C</strain>
    </source>
</reference>
<name>A0A5J4TTW4_9EUKA</name>
<organism evidence="1 2">
    <name type="scientific">Streblomastix strix</name>
    <dbReference type="NCBI Taxonomy" id="222440"/>
    <lineage>
        <taxon>Eukaryota</taxon>
        <taxon>Metamonada</taxon>
        <taxon>Preaxostyla</taxon>
        <taxon>Oxymonadida</taxon>
        <taxon>Streblomastigidae</taxon>
        <taxon>Streblomastix</taxon>
    </lineage>
</organism>
<protein>
    <submittedName>
        <fullName evidence="1">Uncharacterized protein</fullName>
    </submittedName>
</protein>
<feature type="non-terminal residue" evidence="1">
    <location>
        <position position="1"/>
    </location>
</feature>
<comment type="caution">
    <text evidence="1">The sequence shown here is derived from an EMBL/GenBank/DDBJ whole genome shotgun (WGS) entry which is preliminary data.</text>
</comment>
<gene>
    <name evidence="1" type="ORF">EZS28_043080</name>
</gene>
<dbReference type="Proteomes" id="UP000324800">
    <property type="component" value="Unassembled WGS sequence"/>
</dbReference>
<proteinExistence type="predicted"/>
<dbReference type="EMBL" id="SNRW01025612">
    <property type="protein sequence ID" value="KAA6361392.1"/>
    <property type="molecule type" value="Genomic_DNA"/>
</dbReference>
<sequence>TIDTGKCEKG</sequence>